<dbReference type="SUPFAM" id="SSF55797">
    <property type="entry name" value="PR-1-like"/>
    <property type="match status" value="1"/>
</dbReference>
<organism evidence="3">
    <name type="scientific">Anisakis simplex</name>
    <name type="common">Herring worm</name>
    <dbReference type="NCBI Taxonomy" id="6269"/>
    <lineage>
        <taxon>Eukaryota</taxon>
        <taxon>Metazoa</taxon>
        <taxon>Ecdysozoa</taxon>
        <taxon>Nematoda</taxon>
        <taxon>Chromadorea</taxon>
        <taxon>Rhabditida</taxon>
        <taxon>Spirurina</taxon>
        <taxon>Ascaridomorpha</taxon>
        <taxon>Ascaridoidea</taxon>
        <taxon>Anisakidae</taxon>
        <taxon>Anisakis</taxon>
        <taxon>Anisakis simplex complex</taxon>
    </lineage>
</organism>
<evidence type="ECO:0000313" key="2">
    <source>
        <dbReference type="Proteomes" id="UP000267096"/>
    </source>
</evidence>
<name>A0A0M3J8P2_ANISI</name>
<dbReference type="Proteomes" id="UP000267096">
    <property type="component" value="Unassembled WGS sequence"/>
</dbReference>
<accession>A0A0M3J8P2</accession>
<keyword evidence="2" id="KW-1185">Reference proteome</keyword>
<dbReference type="WBParaSite" id="ASIM_0000394801-mRNA-1">
    <property type="protein sequence ID" value="ASIM_0000394801-mRNA-1"/>
    <property type="gene ID" value="ASIM_0000394801"/>
</dbReference>
<proteinExistence type="predicted"/>
<sequence>MAWGSSTQVGCGFSRNCPPRNGFALGYVVCQYRQM</sequence>
<evidence type="ECO:0000313" key="1">
    <source>
        <dbReference type="EMBL" id="VDK22352.1"/>
    </source>
</evidence>
<dbReference type="AlphaFoldDB" id="A0A0M3J8P2"/>
<evidence type="ECO:0000313" key="3">
    <source>
        <dbReference type="WBParaSite" id="ASIM_0000394801-mRNA-1"/>
    </source>
</evidence>
<dbReference type="InterPro" id="IPR035940">
    <property type="entry name" value="CAP_sf"/>
</dbReference>
<reference evidence="3" key="1">
    <citation type="submission" date="2017-02" db="UniProtKB">
        <authorList>
            <consortium name="WormBaseParasite"/>
        </authorList>
    </citation>
    <scope>IDENTIFICATION</scope>
</reference>
<protein>
    <submittedName>
        <fullName evidence="3">SCP domain-containing protein</fullName>
    </submittedName>
</protein>
<gene>
    <name evidence="1" type="ORF">ASIM_LOCUS3777</name>
</gene>
<reference evidence="1 2" key="2">
    <citation type="submission" date="2018-11" db="EMBL/GenBank/DDBJ databases">
        <authorList>
            <consortium name="Pathogen Informatics"/>
        </authorList>
    </citation>
    <scope>NUCLEOTIDE SEQUENCE [LARGE SCALE GENOMIC DNA]</scope>
</reference>
<dbReference type="Gene3D" id="3.40.33.10">
    <property type="entry name" value="CAP"/>
    <property type="match status" value="1"/>
</dbReference>
<dbReference type="EMBL" id="UYRR01006111">
    <property type="protein sequence ID" value="VDK22352.1"/>
    <property type="molecule type" value="Genomic_DNA"/>
</dbReference>